<dbReference type="InterPro" id="IPR029063">
    <property type="entry name" value="SAM-dependent_MTases_sf"/>
</dbReference>
<evidence type="ECO:0000313" key="1">
    <source>
        <dbReference type="EMBL" id="SDS39662.1"/>
    </source>
</evidence>
<organism evidence="1 2">
    <name type="scientific">Actinopolymorpha singaporensis</name>
    <dbReference type="NCBI Taxonomy" id="117157"/>
    <lineage>
        <taxon>Bacteria</taxon>
        <taxon>Bacillati</taxon>
        <taxon>Actinomycetota</taxon>
        <taxon>Actinomycetes</taxon>
        <taxon>Propionibacteriales</taxon>
        <taxon>Actinopolymorphaceae</taxon>
        <taxon>Actinopolymorpha</taxon>
    </lineage>
</organism>
<dbReference type="SUPFAM" id="SSF53335">
    <property type="entry name" value="S-adenosyl-L-methionine-dependent methyltransferases"/>
    <property type="match status" value="1"/>
</dbReference>
<reference evidence="1 2" key="1">
    <citation type="submission" date="2016-10" db="EMBL/GenBank/DDBJ databases">
        <authorList>
            <person name="de Groot N.N."/>
        </authorList>
    </citation>
    <scope>NUCLEOTIDE SEQUENCE [LARGE SCALE GENOMIC DNA]</scope>
    <source>
        <strain evidence="1 2">DSM 22024</strain>
    </source>
</reference>
<dbReference type="PANTHER" id="PTHR36971">
    <property type="entry name" value="UNNAMED PRODUCT"/>
    <property type="match status" value="1"/>
</dbReference>
<dbReference type="EMBL" id="LT629732">
    <property type="protein sequence ID" value="SDS39662.1"/>
    <property type="molecule type" value="Genomic_DNA"/>
</dbReference>
<proteinExistence type="predicted"/>
<sequence>MSRHRFHGDPARFEVVAAYVGERFPTAKYVADVAGGQGMLARLLRKRYGMECEVVDPRGWTLKGVPGRAEEYSAAMADFYDVVVGLHPDEALREVVDSAVTRPVLVVPCCNFWDRSHRLGQAELLAAVAAHHRGLGGRCETVRLDFRGPKNLGLVLEPPAAPGRDA</sequence>
<gene>
    <name evidence="1" type="ORF">SAMN04489717_2563</name>
</gene>
<keyword evidence="2" id="KW-1185">Reference proteome</keyword>
<dbReference type="RefSeq" id="WP_092653517.1">
    <property type="nucleotide sequence ID" value="NZ_LT629732.1"/>
</dbReference>
<dbReference type="STRING" id="117157.SAMN04489717_2563"/>
<evidence type="ECO:0008006" key="3">
    <source>
        <dbReference type="Google" id="ProtNLM"/>
    </source>
</evidence>
<dbReference type="PANTHER" id="PTHR36971:SF1">
    <property type="entry name" value="METHYLTRANSFERASE DOMAIN-CONTAINING PROTEIN"/>
    <property type="match status" value="1"/>
</dbReference>
<name>A0A1H1RVE4_9ACTN</name>
<dbReference type="Proteomes" id="UP000198983">
    <property type="component" value="Chromosome I"/>
</dbReference>
<dbReference type="OrthoDB" id="3820296at2"/>
<evidence type="ECO:0000313" key="2">
    <source>
        <dbReference type="Proteomes" id="UP000198983"/>
    </source>
</evidence>
<dbReference type="AlphaFoldDB" id="A0A1H1RVE4"/>
<accession>A0A1H1RVE4</accession>
<protein>
    <recommendedName>
        <fullName evidence="3">Methyltransferase domain-containing protein</fullName>
    </recommendedName>
</protein>